<keyword evidence="7" id="KW-0969">Cilium</keyword>
<dbReference type="PANTHER" id="PTHR31598">
    <property type="entry name" value="IQ DOMAIN-CONTAINING PROTEIN D"/>
    <property type="match status" value="1"/>
</dbReference>
<reference evidence="12" key="1">
    <citation type="submission" date="2025-08" db="UniProtKB">
        <authorList>
            <consortium name="RefSeq"/>
        </authorList>
    </citation>
    <scope>IDENTIFICATION</scope>
    <source>
        <tissue evidence="12">Thorax and Abdomen</tissue>
    </source>
</reference>
<keyword evidence="9" id="KW-0966">Cell projection</keyword>
<evidence type="ECO:0000256" key="10">
    <source>
        <dbReference type="SAM" id="Coils"/>
    </source>
</evidence>
<evidence type="ECO:0000256" key="2">
    <source>
        <dbReference type="ARBA" id="ARBA00004611"/>
    </source>
</evidence>
<evidence type="ECO:0000256" key="7">
    <source>
        <dbReference type="ARBA" id="ARBA00023069"/>
    </source>
</evidence>
<evidence type="ECO:0000256" key="3">
    <source>
        <dbReference type="ARBA" id="ARBA00009071"/>
    </source>
</evidence>
<dbReference type="GeneID" id="107225802"/>
<dbReference type="OrthoDB" id="536093at2759"/>
<organism evidence="12">
    <name type="scientific">Neodiprion lecontei</name>
    <name type="common">Redheaded pine sawfly</name>
    <dbReference type="NCBI Taxonomy" id="441921"/>
    <lineage>
        <taxon>Eukaryota</taxon>
        <taxon>Metazoa</taxon>
        <taxon>Ecdysozoa</taxon>
        <taxon>Arthropoda</taxon>
        <taxon>Hexapoda</taxon>
        <taxon>Insecta</taxon>
        <taxon>Pterygota</taxon>
        <taxon>Neoptera</taxon>
        <taxon>Endopterygota</taxon>
        <taxon>Hymenoptera</taxon>
        <taxon>Tenthredinoidea</taxon>
        <taxon>Diprionidae</taxon>
        <taxon>Diprioninae</taxon>
        <taxon>Neodiprion</taxon>
    </lineage>
</organism>
<keyword evidence="11" id="KW-1185">Reference proteome</keyword>
<dbReference type="CDD" id="cd23767">
    <property type="entry name" value="IQCD"/>
    <property type="match status" value="1"/>
</dbReference>
<comment type="function">
    <text evidence="1">Component of the nexin-dynein regulatory complex (N-DRC), a key regulator of ciliary/flagellar motility which maintains the alignment and integrity of the distal axoneme and regulates microtubule sliding in motile axonemes.</text>
</comment>
<keyword evidence="8" id="KW-0206">Cytoskeleton</keyword>
<dbReference type="InParanoid" id="A0A6J0C616"/>
<evidence type="ECO:0000256" key="4">
    <source>
        <dbReference type="ARBA" id="ARBA00021752"/>
    </source>
</evidence>
<dbReference type="KEGG" id="nlo:107225802"/>
<dbReference type="AlphaFoldDB" id="A0A6J0C616"/>
<dbReference type="PANTHER" id="PTHR31598:SF1">
    <property type="entry name" value="DYNEIN REGULATORY COMPLEX PROTEIN 10"/>
    <property type="match status" value="1"/>
</dbReference>
<gene>
    <name evidence="12" type="primary">LOC107225802</name>
</gene>
<comment type="similarity">
    <text evidence="3">Belongs to the DRC10 family.</text>
</comment>
<dbReference type="RefSeq" id="XP_015521870.2">
    <property type="nucleotide sequence ID" value="XM_015666384.2"/>
</dbReference>
<sequence>MENKLREKRCKVEAELLNCVARYDADIGGRHTDLENLASEFELLSSQRKNLEDDVMVDLRRLHDDLQREKEETSLKILNERINIFVRNRAARVIQKAWRAYWERHSTKKKKKSRKK</sequence>
<comment type="subcellular location">
    <subcellularLocation>
        <location evidence="2">Cytoplasm</location>
        <location evidence="2">Cytoskeleton</location>
        <location evidence="2">Flagellum axoneme</location>
    </subcellularLocation>
</comment>
<evidence type="ECO:0000256" key="5">
    <source>
        <dbReference type="ARBA" id="ARBA00022490"/>
    </source>
</evidence>
<keyword evidence="10" id="KW-0175">Coiled coil</keyword>
<dbReference type="Proteomes" id="UP000829291">
    <property type="component" value="Chromosome 2"/>
</dbReference>
<dbReference type="PROSITE" id="PS50096">
    <property type="entry name" value="IQ"/>
    <property type="match status" value="1"/>
</dbReference>
<keyword evidence="5" id="KW-0963">Cytoplasm</keyword>
<evidence type="ECO:0000256" key="8">
    <source>
        <dbReference type="ARBA" id="ARBA00023212"/>
    </source>
</evidence>
<evidence type="ECO:0000256" key="9">
    <source>
        <dbReference type="ARBA" id="ARBA00023273"/>
    </source>
</evidence>
<feature type="coiled-coil region" evidence="10">
    <location>
        <begin position="34"/>
        <end position="76"/>
    </location>
</feature>
<evidence type="ECO:0000256" key="6">
    <source>
        <dbReference type="ARBA" id="ARBA00022846"/>
    </source>
</evidence>
<evidence type="ECO:0000256" key="1">
    <source>
        <dbReference type="ARBA" id="ARBA00003029"/>
    </source>
</evidence>
<protein>
    <recommendedName>
        <fullName evidence="4">Dynein regulatory complex protein 10</fullName>
    </recommendedName>
</protein>
<dbReference type="InterPro" id="IPR042815">
    <property type="entry name" value="DRC10"/>
</dbReference>
<keyword evidence="6" id="KW-0282">Flagellum</keyword>
<evidence type="ECO:0000313" key="12">
    <source>
        <dbReference type="RefSeq" id="XP_015521870.2"/>
    </source>
</evidence>
<proteinExistence type="inferred from homology"/>
<evidence type="ECO:0000313" key="11">
    <source>
        <dbReference type="Proteomes" id="UP000829291"/>
    </source>
</evidence>
<accession>A0A6J0C616</accession>
<name>A0A6J0C616_NEOLC</name>